<reference evidence="2 3" key="1">
    <citation type="submission" date="2018-04" db="EMBL/GenBank/DDBJ databases">
        <title>Genome of Nocardioides gansuensis WSJ-1.</title>
        <authorList>
            <person name="Wu S."/>
            <person name="Wang G."/>
        </authorList>
    </citation>
    <scope>NUCLEOTIDE SEQUENCE [LARGE SCALE GENOMIC DNA]</scope>
    <source>
        <strain evidence="2 3">WSJ-1</strain>
    </source>
</reference>
<organism evidence="2 3">
    <name type="scientific">Nocardioides gansuensis</name>
    <dbReference type="NCBI Taxonomy" id="2138300"/>
    <lineage>
        <taxon>Bacteria</taxon>
        <taxon>Bacillati</taxon>
        <taxon>Actinomycetota</taxon>
        <taxon>Actinomycetes</taxon>
        <taxon>Propionibacteriales</taxon>
        <taxon>Nocardioidaceae</taxon>
        <taxon>Nocardioides</taxon>
    </lineage>
</organism>
<dbReference type="AlphaFoldDB" id="A0A2T8FA85"/>
<dbReference type="Proteomes" id="UP000246018">
    <property type="component" value="Unassembled WGS sequence"/>
</dbReference>
<dbReference type="EMBL" id="QDGZ01000004">
    <property type="protein sequence ID" value="PVG82651.1"/>
    <property type="molecule type" value="Genomic_DNA"/>
</dbReference>
<feature type="chain" id="PRO_5039368408" evidence="1">
    <location>
        <begin position="28"/>
        <end position="185"/>
    </location>
</feature>
<gene>
    <name evidence="2" type="ORF">DDE18_09760</name>
</gene>
<sequence length="185" mass="19091">MKHSTSRALAAAAAGVALLAPTAAGHAAEAAPKAQTKQLVKDVAGKDKRLARLATSTKVTRLADENEQVLVANITEDRADLAELKTAAEAADSTYDAKAVRKDLRSFRVENYVLAANIVKQAEALADEAAADPEAAAAVDAAIDAALALTADSTKADVKAARVHLQTAHEELDAEETTTTPAPTA</sequence>
<name>A0A2T8FA85_9ACTN</name>
<evidence type="ECO:0000313" key="2">
    <source>
        <dbReference type="EMBL" id="PVG82651.1"/>
    </source>
</evidence>
<accession>A0A2T8FA85</accession>
<keyword evidence="3" id="KW-1185">Reference proteome</keyword>
<evidence type="ECO:0000256" key="1">
    <source>
        <dbReference type="SAM" id="SignalP"/>
    </source>
</evidence>
<keyword evidence="1" id="KW-0732">Signal</keyword>
<comment type="caution">
    <text evidence="2">The sequence shown here is derived from an EMBL/GenBank/DDBJ whole genome shotgun (WGS) entry which is preliminary data.</text>
</comment>
<feature type="signal peptide" evidence="1">
    <location>
        <begin position="1"/>
        <end position="27"/>
    </location>
</feature>
<evidence type="ECO:0000313" key="3">
    <source>
        <dbReference type="Proteomes" id="UP000246018"/>
    </source>
</evidence>
<protein>
    <submittedName>
        <fullName evidence="2">Uncharacterized protein</fullName>
    </submittedName>
</protein>
<dbReference type="OrthoDB" id="3790596at2"/>
<dbReference type="RefSeq" id="WP_116572083.1">
    <property type="nucleotide sequence ID" value="NZ_QDGZ01000004.1"/>
</dbReference>
<proteinExistence type="predicted"/>